<dbReference type="Proteomes" id="UP000016543">
    <property type="component" value="Unassembled WGS sequence"/>
</dbReference>
<evidence type="ECO:0000313" key="2">
    <source>
        <dbReference type="Proteomes" id="UP000016543"/>
    </source>
</evidence>
<comment type="caution">
    <text evidence="1">The sequence shown here is derived from an EMBL/GenBank/DDBJ whole genome shotgun (WGS) entry which is preliminary data.</text>
</comment>
<proteinExistence type="predicted"/>
<keyword evidence="2" id="KW-1185">Reference proteome</keyword>
<name>A0ABM9WPQ5_9GAMM</name>
<gene>
    <name evidence="1" type="ORF">OS145_04008</name>
</gene>
<dbReference type="SUPFAM" id="SSF56954">
    <property type="entry name" value="Outer membrane efflux proteins (OEP)"/>
    <property type="match status" value="1"/>
</dbReference>
<accession>A0ABM9WPQ5</accession>
<dbReference type="EMBL" id="AAMX01000002">
    <property type="protein sequence ID" value="EAQ32962.1"/>
    <property type="molecule type" value="Genomic_DNA"/>
</dbReference>
<dbReference type="Gene3D" id="1.20.1600.10">
    <property type="entry name" value="Outer membrane efflux proteins (OEP)"/>
    <property type="match status" value="1"/>
</dbReference>
<organism evidence="1 2">
    <name type="scientific">Idiomarina baltica OS145</name>
    <dbReference type="NCBI Taxonomy" id="314276"/>
    <lineage>
        <taxon>Bacteria</taxon>
        <taxon>Pseudomonadati</taxon>
        <taxon>Pseudomonadota</taxon>
        <taxon>Gammaproteobacteria</taxon>
        <taxon>Alteromonadales</taxon>
        <taxon>Idiomarinaceae</taxon>
        <taxon>Idiomarina</taxon>
    </lineage>
</organism>
<reference evidence="1 2" key="1">
    <citation type="submission" date="2006-01" db="EMBL/GenBank/DDBJ databases">
        <authorList>
            <person name="Brettar I."/>
            <person name="Hofle M."/>
            <person name="Ferriera S."/>
            <person name="Johnson J."/>
            <person name="Kravitz S."/>
            <person name="Halpern A."/>
            <person name="Remington K."/>
            <person name="Beeson K."/>
            <person name="Tran B."/>
            <person name="Rogers Y.-H."/>
            <person name="Friedman R."/>
            <person name="Venter J.C."/>
        </authorList>
    </citation>
    <scope>NUCLEOTIDE SEQUENCE [LARGE SCALE GENOMIC DNA]</scope>
    <source>
        <strain evidence="1 2">OS145</strain>
    </source>
</reference>
<sequence length="242" mass="27421">MALSRQLQQTAATYQTLQSAEADLNALLTTSDFNQLTIEDGVFDITPSLTVRWQQHPQLKAAYLQWQLKRADVDWKRSLTTANPTLGIEAGETDHETVVGLSFSMPLQIRNSYNDAVHAASSEALAEEKRLMALKHQWQAALKSSLNNYRFIKSQWHSWQQRFQDRQSASSQVIEQSWVEGDLSTTDYLTAMRQQLDSQYAGIALQTQYRLAAIEWLYRSGELSKALKLSPLSQHTSNAIGE</sequence>
<protein>
    <submittedName>
        <fullName evidence="1">Outer membrane protein, probably efflux family protein</fullName>
    </submittedName>
</protein>
<evidence type="ECO:0000313" key="1">
    <source>
        <dbReference type="EMBL" id="EAQ32962.1"/>
    </source>
</evidence>